<evidence type="ECO:0000313" key="8">
    <source>
        <dbReference type="EMBL" id="KAH6835819.1"/>
    </source>
</evidence>
<organism evidence="8 9">
    <name type="scientific">Perilla frutescens var. hirtella</name>
    <name type="common">Perilla citriodora</name>
    <name type="synonym">Perilla setoyensis</name>
    <dbReference type="NCBI Taxonomy" id="608512"/>
    <lineage>
        <taxon>Eukaryota</taxon>
        <taxon>Viridiplantae</taxon>
        <taxon>Streptophyta</taxon>
        <taxon>Embryophyta</taxon>
        <taxon>Tracheophyta</taxon>
        <taxon>Spermatophyta</taxon>
        <taxon>Magnoliopsida</taxon>
        <taxon>eudicotyledons</taxon>
        <taxon>Gunneridae</taxon>
        <taxon>Pentapetalae</taxon>
        <taxon>asterids</taxon>
        <taxon>lamiids</taxon>
        <taxon>Lamiales</taxon>
        <taxon>Lamiaceae</taxon>
        <taxon>Nepetoideae</taxon>
        <taxon>Elsholtzieae</taxon>
        <taxon>Perilla</taxon>
    </lineage>
</organism>
<evidence type="ECO:0000256" key="2">
    <source>
        <dbReference type="ARBA" id="ARBA00010271"/>
    </source>
</evidence>
<evidence type="ECO:0000256" key="6">
    <source>
        <dbReference type="SAM" id="MobiDB-lite"/>
    </source>
</evidence>
<keyword evidence="4" id="KW-0812">Transmembrane</keyword>
<keyword evidence="3" id="KW-0328">Glycosyltransferase</keyword>
<dbReference type="AlphaFoldDB" id="A0AAD4JM30"/>
<evidence type="ECO:0000313" key="9">
    <source>
        <dbReference type="Proteomes" id="UP001190926"/>
    </source>
</evidence>
<keyword evidence="4" id="KW-0735">Signal-anchor</keyword>
<comment type="caution">
    <text evidence="8">The sequence shown here is derived from an EMBL/GenBank/DDBJ whole genome shotgun (WGS) entry which is preliminary data.</text>
</comment>
<feature type="compositionally biased region" description="Polar residues" evidence="6">
    <location>
        <begin position="202"/>
        <end position="218"/>
    </location>
</feature>
<feature type="domain" description="Exostosin GT47" evidence="7">
    <location>
        <begin position="333"/>
        <end position="615"/>
    </location>
</feature>
<keyword evidence="3" id="KW-0808">Transferase</keyword>
<reference evidence="8 9" key="1">
    <citation type="journal article" date="2021" name="Nat. Commun.">
        <title>Incipient diploidization of the medicinal plant Perilla within 10,000 years.</title>
        <authorList>
            <person name="Zhang Y."/>
            <person name="Shen Q."/>
            <person name="Leng L."/>
            <person name="Zhang D."/>
            <person name="Chen S."/>
            <person name="Shi Y."/>
            <person name="Ning Z."/>
            <person name="Chen S."/>
        </authorList>
    </citation>
    <scope>NUCLEOTIDE SEQUENCE [LARGE SCALE GENOMIC DNA]</scope>
    <source>
        <strain evidence="9">cv. PC099</strain>
    </source>
</reference>
<evidence type="ECO:0000256" key="1">
    <source>
        <dbReference type="ARBA" id="ARBA00004323"/>
    </source>
</evidence>
<evidence type="ECO:0000256" key="4">
    <source>
        <dbReference type="ARBA" id="ARBA00022968"/>
    </source>
</evidence>
<comment type="similarity">
    <text evidence="2">Belongs to the glycosyltransferase 47 family.</text>
</comment>
<dbReference type="Proteomes" id="UP001190926">
    <property type="component" value="Unassembled WGS sequence"/>
</dbReference>
<evidence type="ECO:0000256" key="5">
    <source>
        <dbReference type="ARBA" id="ARBA00023034"/>
    </source>
</evidence>
<comment type="subcellular location">
    <subcellularLocation>
        <location evidence="1">Golgi apparatus membrane</location>
        <topology evidence="1">Single-pass type II membrane protein</topology>
    </subcellularLocation>
</comment>
<keyword evidence="5" id="KW-0333">Golgi apparatus</keyword>
<dbReference type="Pfam" id="PF03016">
    <property type="entry name" value="Exostosin_GT47"/>
    <property type="match status" value="1"/>
</dbReference>
<name>A0AAD4JM30_PERFH</name>
<sequence length="663" mass="75092">MEARRLLWFMALAFSVALLVHYIELPYGYVISSLLSIGKSEVTSAGNFSANGLSNESENSANRIVSGGLNSTGGAFQNVTKFVDEKKSETSKHSNDSVGDSSDPVDEHSSTDVLEMNHSSTDDRVVRNKSLAAEMARQHVHDLPVSSYTSARNSSVDSLQGINAVSSSIIDEEKASRISSPQVASPPPNLPSHASSPEYKGLNQSTHIRSPSVGTTSVVKDPANTVRKKEKPSLTHSQLSTYVHNSARRTPKLTRFKGPPTVVVPISKMNDLLSESRVSYHSMKARWPSQADEELLNAKKLIESADSIDKNPHVDVNAYRNFSAFTRSYELMEQTLKIYIYTEGERPIFHQPELNGIYASEGWFMKQLEENKHFVTKNSNKAHLFYLPFSSHILQEVLYVPDSHSRKNLVRYLNSYLQNITSTYRFWNRTNGADHFLVACHDWAPAETGRIMNNCVRALCNANVKGGFQFGKDVSLPETYIRNATNPLKNLGGKPPSQRHILAFFAGKMHGYLRPILLNYWENKDPDMKISGKLQKSKNQMTYIQYMKNSKYCISAKGYEAYTPRVIEAIFFECVPVILADNYIPPFFETLNWESFAVFILEKDIPNLKNILTSIPEKRYIEMQQRVKQVQKHFLWHDKPVKFDVFHMILHSLWYTRVLQTGA</sequence>
<protein>
    <recommendedName>
        <fullName evidence="7">Exostosin GT47 domain-containing protein</fullName>
    </recommendedName>
</protein>
<feature type="compositionally biased region" description="Basic and acidic residues" evidence="6">
    <location>
        <begin position="84"/>
        <end position="95"/>
    </location>
</feature>
<feature type="region of interest" description="Disordered" evidence="6">
    <location>
        <begin position="84"/>
        <end position="123"/>
    </location>
</feature>
<evidence type="ECO:0000259" key="7">
    <source>
        <dbReference type="Pfam" id="PF03016"/>
    </source>
</evidence>
<dbReference type="GO" id="GO:0016757">
    <property type="term" value="F:glycosyltransferase activity"/>
    <property type="evidence" value="ECO:0007669"/>
    <property type="project" value="UniProtKB-KW"/>
</dbReference>
<keyword evidence="9" id="KW-1185">Reference proteome</keyword>
<dbReference type="PANTHER" id="PTHR11062">
    <property type="entry name" value="EXOSTOSIN HEPARAN SULFATE GLYCOSYLTRANSFERASE -RELATED"/>
    <property type="match status" value="1"/>
</dbReference>
<gene>
    <name evidence="8" type="ORF">C2S53_006574</name>
</gene>
<evidence type="ECO:0000256" key="3">
    <source>
        <dbReference type="ARBA" id="ARBA00022676"/>
    </source>
</evidence>
<dbReference type="EMBL" id="SDAM02000032">
    <property type="protein sequence ID" value="KAH6835819.1"/>
    <property type="molecule type" value="Genomic_DNA"/>
</dbReference>
<feature type="region of interest" description="Disordered" evidence="6">
    <location>
        <begin position="173"/>
        <end position="218"/>
    </location>
</feature>
<dbReference type="InterPro" id="IPR040911">
    <property type="entry name" value="Exostosin_GT47"/>
</dbReference>
<proteinExistence type="inferred from homology"/>
<dbReference type="InterPro" id="IPR004263">
    <property type="entry name" value="Exostosin"/>
</dbReference>
<dbReference type="GO" id="GO:0000139">
    <property type="term" value="C:Golgi membrane"/>
    <property type="evidence" value="ECO:0007669"/>
    <property type="project" value="UniProtKB-SubCell"/>
</dbReference>
<dbReference type="PANTHER" id="PTHR11062:SF108">
    <property type="entry name" value="EXOSTOSIN FAMILY PROTEIN"/>
    <property type="match status" value="1"/>
</dbReference>
<accession>A0AAD4JM30</accession>